<organism evidence="1 2">
    <name type="scientific">Mya arenaria</name>
    <name type="common">Soft-shell clam</name>
    <dbReference type="NCBI Taxonomy" id="6604"/>
    <lineage>
        <taxon>Eukaryota</taxon>
        <taxon>Metazoa</taxon>
        <taxon>Spiralia</taxon>
        <taxon>Lophotrochozoa</taxon>
        <taxon>Mollusca</taxon>
        <taxon>Bivalvia</taxon>
        <taxon>Autobranchia</taxon>
        <taxon>Heteroconchia</taxon>
        <taxon>Euheterodonta</taxon>
        <taxon>Imparidentia</taxon>
        <taxon>Neoheterodontei</taxon>
        <taxon>Myida</taxon>
        <taxon>Myoidea</taxon>
        <taxon>Myidae</taxon>
        <taxon>Mya</taxon>
    </lineage>
</organism>
<name>A0ABY7FZB3_MYAAR</name>
<dbReference type="EMBL" id="CP111025">
    <property type="protein sequence ID" value="WAR26161.1"/>
    <property type="molecule type" value="Genomic_DNA"/>
</dbReference>
<dbReference type="Gene3D" id="3.90.640.10">
    <property type="entry name" value="Actin, Chain A, domain 4"/>
    <property type="match status" value="1"/>
</dbReference>
<dbReference type="InterPro" id="IPR043129">
    <property type="entry name" value="ATPase_NBD"/>
</dbReference>
<dbReference type="Gene3D" id="3.30.420.40">
    <property type="match status" value="1"/>
</dbReference>
<dbReference type="SUPFAM" id="SSF53067">
    <property type="entry name" value="Actin-like ATPase domain"/>
    <property type="match status" value="1"/>
</dbReference>
<dbReference type="Proteomes" id="UP001164746">
    <property type="component" value="Chromosome 14"/>
</dbReference>
<proteinExistence type="predicted"/>
<dbReference type="PANTHER" id="PTHR14187:SF5">
    <property type="entry name" value="HEAT SHOCK 70 KDA PROTEIN 12A"/>
    <property type="match status" value="1"/>
</dbReference>
<sequence>MADNSQPEAASIFCRLLPVEQSGGEYSLSTFTGGTKFLVVDAGGGTVDIAVQQVTETGLIKNIHVASGGDWGGSKVDEEFFKFITNIIGDKAFEVFKNTCREDFTFLTGDFEIKKRTVTLSTDTVVFRLSSSLSSTVLECTGKTLQTLIEESIYAGKVVFVTEEGCQLAGKLRLPLAGSGLDRNVKVEMIYGETEIKVEAKEIATGKFIHK</sequence>
<evidence type="ECO:0000313" key="1">
    <source>
        <dbReference type="EMBL" id="WAR26161.1"/>
    </source>
</evidence>
<accession>A0ABY7FZB3</accession>
<protein>
    <submittedName>
        <fullName evidence="1">HS12A-like protein</fullName>
    </submittedName>
</protein>
<dbReference type="PANTHER" id="PTHR14187">
    <property type="entry name" value="ALPHA KINASE/ELONGATION FACTOR 2 KINASE"/>
    <property type="match status" value="1"/>
</dbReference>
<keyword evidence="2" id="KW-1185">Reference proteome</keyword>
<reference evidence="1" key="1">
    <citation type="submission" date="2022-11" db="EMBL/GenBank/DDBJ databases">
        <title>Centuries of genome instability and evolution in soft-shell clam transmissible cancer (bioRxiv).</title>
        <authorList>
            <person name="Hart S.F.M."/>
            <person name="Yonemitsu M.A."/>
            <person name="Giersch R.M."/>
            <person name="Beal B.F."/>
            <person name="Arriagada G."/>
            <person name="Davis B.W."/>
            <person name="Ostrander E.A."/>
            <person name="Goff S.P."/>
            <person name="Metzger M.J."/>
        </authorList>
    </citation>
    <scope>NUCLEOTIDE SEQUENCE</scope>
    <source>
        <strain evidence="1">MELC-2E11</strain>
        <tissue evidence="1">Siphon/mantle</tissue>
    </source>
</reference>
<gene>
    <name evidence="1" type="ORF">MAR_011865</name>
</gene>
<evidence type="ECO:0000313" key="2">
    <source>
        <dbReference type="Proteomes" id="UP001164746"/>
    </source>
</evidence>